<dbReference type="InterPro" id="IPR045186">
    <property type="entry name" value="Indole-3-glycerol_P_synth"/>
</dbReference>
<dbReference type="GO" id="GO:0000162">
    <property type="term" value="P:L-tryptophan biosynthetic process"/>
    <property type="evidence" value="ECO:0007669"/>
    <property type="project" value="UniProtKB-UniRule"/>
</dbReference>
<dbReference type="InterPro" id="IPR013785">
    <property type="entry name" value="Aldolase_TIM"/>
</dbReference>
<dbReference type="GO" id="GO:0004425">
    <property type="term" value="F:indole-3-glycerol-phosphate synthase activity"/>
    <property type="evidence" value="ECO:0007669"/>
    <property type="project" value="UniProtKB-UniRule"/>
</dbReference>
<dbReference type="AlphaFoldDB" id="A0A5M8B2C9"/>
<keyword evidence="4 8" id="KW-0210">Decarboxylase</keyword>
<dbReference type="InterPro" id="IPR001468">
    <property type="entry name" value="Indole-3-GlycerolPSynthase_CS"/>
</dbReference>
<evidence type="ECO:0000313" key="11">
    <source>
        <dbReference type="Proteomes" id="UP000324324"/>
    </source>
</evidence>
<keyword evidence="5 8" id="KW-0822">Tryptophan biosynthesis</keyword>
<dbReference type="Pfam" id="PF00218">
    <property type="entry name" value="IGPS"/>
    <property type="match status" value="1"/>
</dbReference>
<dbReference type="InterPro" id="IPR011060">
    <property type="entry name" value="RibuloseP-bd_barrel"/>
</dbReference>
<evidence type="ECO:0000256" key="7">
    <source>
        <dbReference type="ARBA" id="ARBA00023239"/>
    </source>
</evidence>
<dbReference type="PANTHER" id="PTHR22854:SF2">
    <property type="entry name" value="INDOLE-3-GLYCEROL-PHOSPHATE SYNTHASE"/>
    <property type="match status" value="1"/>
</dbReference>
<dbReference type="HAMAP" id="MF_00134_B">
    <property type="entry name" value="IGPS_B"/>
    <property type="match status" value="1"/>
</dbReference>
<organism evidence="10 11">
    <name type="scientific">Cupriavidus cauae</name>
    <dbReference type="NCBI Taxonomy" id="2608999"/>
    <lineage>
        <taxon>Bacteria</taxon>
        <taxon>Pseudomonadati</taxon>
        <taxon>Pseudomonadota</taxon>
        <taxon>Betaproteobacteria</taxon>
        <taxon>Burkholderiales</taxon>
        <taxon>Burkholderiaceae</taxon>
        <taxon>Cupriavidus</taxon>
    </lineage>
</organism>
<dbReference type="CDD" id="cd00331">
    <property type="entry name" value="IGPS"/>
    <property type="match status" value="1"/>
</dbReference>
<dbReference type="EC" id="4.1.1.48" evidence="8"/>
<dbReference type="SUPFAM" id="SSF51366">
    <property type="entry name" value="Ribulose-phoshate binding barrel"/>
    <property type="match status" value="1"/>
</dbReference>
<evidence type="ECO:0000256" key="3">
    <source>
        <dbReference type="ARBA" id="ARBA00022605"/>
    </source>
</evidence>
<evidence type="ECO:0000256" key="4">
    <source>
        <dbReference type="ARBA" id="ARBA00022793"/>
    </source>
</evidence>
<comment type="pathway">
    <text evidence="2 8">Amino-acid biosynthesis; L-tryptophan biosynthesis; L-tryptophan from chorismate: step 4/5.</text>
</comment>
<evidence type="ECO:0000256" key="6">
    <source>
        <dbReference type="ARBA" id="ARBA00023141"/>
    </source>
</evidence>
<dbReference type="Gene3D" id="3.20.20.70">
    <property type="entry name" value="Aldolase class I"/>
    <property type="match status" value="1"/>
</dbReference>
<sequence>MSDILQKILAVKADEVSAARKRRDLPSLRAEAESLRDEAGLAPRGFGAALRAKIEAGHAGVIAEIKKASPSKGVLREHFVPEAIAESYASHGAACLSVLTDEHFFQGHADYLRRARGACPLPALRKDFMVDLYQVYQARTWGADAILLIVAALDPGLMAELEACAHELGMDVLVEVHDGAELEAALRLKTPLVGVNNRNLRTFEVSLQNTLDLLPAMPADRLVVTESGILGPDDVARMREANVHAFLVGEAFMRAKDPGAELARLFA</sequence>
<dbReference type="FunFam" id="3.20.20.70:FF:000024">
    <property type="entry name" value="Indole-3-glycerol phosphate synthase"/>
    <property type="match status" value="1"/>
</dbReference>
<evidence type="ECO:0000256" key="8">
    <source>
        <dbReference type="HAMAP-Rule" id="MF_00134"/>
    </source>
</evidence>
<keyword evidence="3 8" id="KW-0028">Amino-acid biosynthesis</keyword>
<dbReference type="EMBL" id="VWRN01000022">
    <property type="protein sequence ID" value="KAA6128566.1"/>
    <property type="molecule type" value="Genomic_DNA"/>
</dbReference>
<dbReference type="PANTHER" id="PTHR22854">
    <property type="entry name" value="TRYPTOPHAN BIOSYNTHESIS PROTEIN"/>
    <property type="match status" value="1"/>
</dbReference>
<dbReference type="UniPathway" id="UPA00035">
    <property type="reaction ID" value="UER00043"/>
</dbReference>
<evidence type="ECO:0000313" key="10">
    <source>
        <dbReference type="EMBL" id="KAA6128566.1"/>
    </source>
</evidence>
<accession>A0A5M8B2C9</accession>
<feature type="domain" description="Indole-3-glycerol phosphate synthase" evidence="9">
    <location>
        <begin position="5"/>
        <end position="264"/>
    </location>
</feature>
<dbReference type="RefSeq" id="WP_150082567.1">
    <property type="nucleotide sequence ID" value="NZ_VWRN01000022.1"/>
</dbReference>
<comment type="catalytic activity">
    <reaction evidence="1 8">
        <text>1-(2-carboxyphenylamino)-1-deoxy-D-ribulose 5-phosphate + H(+) = (1S,2R)-1-C-(indol-3-yl)glycerol 3-phosphate + CO2 + H2O</text>
        <dbReference type="Rhea" id="RHEA:23476"/>
        <dbReference type="ChEBI" id="CHEBI:15377"/>
        <dbReference type="ChEBI" id="CHEBI:15378"/>
        <dbReference type="ChEBI" id="CHEBI:16526"/>
        <dbReference type="ChEBI" id="CHEBI:58613"/>
        <dbReference type="ChEBI" id="CHEBI:58866"/>
        <dbReference type="EC" id="4.1.1.48"/>
    </reaction>
</comment>
<comment type="similarity">
    <text evidence="8">Belongs to the TrpC family.</text>
</comment>
<reference evidence="10 11" key="1">
    <citation type="submission" date="2019-09" db="EMBL/GenBank/DDBJ databases">
        <title>Isolation of a novel species in the genus Cupriavidus from patients with sepsis using whole genome sequencing.</title>
        <authorList>
            <person name="Kweon O.J."/>
            <person name="Lee M.-K."/>
        </authorList>
    </citation>
    <scope>NUCLEOTIDE SEQUENCE [LARGE SCALE GENOMIC DNA]</scope>
    <source>
        <strain evidence="10 11">MKL-01</strain>
    </source>
</reference>
<name>A0A5M8B2C9_9BURK</name>
<evidence type="ECO:0000256" key="5">
    <source>
        <dbReference type="ARBA" id="ARBA00022822"/>
    </source>
</evidence>
<evidence type="ECO:0000259" key="9">
    <source>
        <dbReference type="Pfam" id="PF00218"/>
    </source>
</evidence>
<dbReference type="Proteomes" id="UP000324324">
    <property type="component" value="Unassembled WGS sequence"/>
</dbReference>
<keyword evidence="6 8" id="KW-0057">Aromatic amino acid biosynthesis</keyword>
<evidence type="ECO:0000256" key="2">
    <source>
        <dbReference type="ARBA" id="ARBA00004696"/>
    </source>
</evidence>
<protein>
    <recommendedName>
        <fullName evidence="8">Indole-3-glycerol phosphate synthase</fullName>
        <shortName evidence="8">IGPS</shortName>
        <ecNumber evidence="8">4.1.1.48</ecNumber>
    </recommendedName>
</protein>
<evidence type="ECO:0000256" key="1">
    <source>
        <dbReference type="ARBA" id="ARBA00001633"/>
    </source>
</evidence>
<gene>
    <name evidence="8 10" type="primary">trpC</name>
    <name evidence="10" type="ORF">F1599_06345</name>
</gene>
<dbReference type="NCBIfam" id="NF001377">
    <property type="entry name" value="PRK00278.2-4"/>
    <property type="match status" value="1"/>
</dbReference>
<comment type="caution">
    <text evidence="10">The sequence shown here is derived from an EMBL/GenBank/DDBJ whole genome shotgun (WGS) entry which is preliminary data.</text>
</comment>
<dbReference type="PROSITE" id="PS00614">
    <property type="entry name" value="IGPS"/>
    <property type="match status" value="1"/>
</dbReference>
<dbReference type="NCBIfam" id="NF001373">
    <property type="entry name" value="PRK00278.1-6"/>
    <property type="match status" value="1"/>
</dbReference>
<dbReference type="GO" id="GO:0004640">
    <property type="term" value="F:phosphoribosylanthranilate isomerase activity"/>
    <property type="evidence" value="ECO:0007669"/>
    <property type="project" value="TreeGrafter"/>
</dbReference>
<proteinExistence type="inferred from homology"/>
<dbReference type="InterPro" id="IPR013798">
    <property type="entry name" value="Indole-3-glycerol_P_synth_dom"/>
</dbReference>
<keyword evidence="11" id="KW-1185">Reference proteome</keyword>
<keyword evidence="7 8" id="KW-0456">Lyase</keyword>